<reference evidence="1" key="1">
    <citation type="journal article" date="2021" name="Nat. Commun.">
        <title>Genetic determinants of endophytism in the Arabidopsis root mycobiome.</title>
        <authorList>
            <person name="Mesny F."/>
            <person name="Miyauchi S."/>
            <person name="Thiergart T."/>
            <person name="Pickel B."/>
            <person name="Atanasova L."/>
            <person name="Karlsson M."/>
            <person name="Huettel B."/>
            <person name="Barry K.W."/>
            <person name="Haridas S."/>
            <person name="Chen C."/>
            <person name="Bauer D."/>
            <person name="Andreopoulos W."/>
            <person name="Pangilinan J."/>
            <person name="LaButti K."/>
            <person name="Riley R."/>
            <person name="Lipzen A."/>
            <person name="Clum A."/>
            <person name="Drula E."/>
            <person name="Henrissat B."/>
            <person name="Kohler A."/>
            <person name="Grigoriev I.V."/>
            <person name="Martin F.M."/>
            <person name="Hacquard S."/>
        </authorList>
    </citation>
    <scope>NUCLEOTIDE SEQUENCE</scope>
    <source>
        <strain evidence="1">MPI-CAGE-CH-0243</strain>
    </source>
</reference>
<dbReference type="AlphaFoldDB" id="A0A9P9D3C6"/>
<dbReference type="Proteomes" id="UP000700596">
    <property type="component" value="Unassembled WGS sequence"/>
</dbReference>
<organism evidence="1 2">
    <name type="scientific">Dendryphion nanum</name>
    <dbReference type="NCBI Taxonomy" id="256645"/>
    <lineage>
        <taxon>Eukaryota</taxon>
        <taxon>Fungi</taxon>
        <taxon>Dikarya</taxon>
        <taxon>Ascomycota</taxon>
        <taxon>Pezizomycotina</taxon>
        <taxon>Dothideomycetes</taxon>
        <taxon>Pleosporomycetidae</taxon>
        <taxon>Pleosporales</taxon>
        <taxon>Torulaceae</taxon>
        <taxon>Dendryphion</taxon>
    </lineage>
</organism>
<gene>
    <name evidence="1" type="ORF">B0J11DRAFT_512101</name>
</gene>
<dbReference type="EMBL" id="JAGMWT010000023">
    <property type="protein sequence ID" value="KAH7111863.1"/>
    <property type="molecule type" value="Genomic_DNA"/>
</dbReference>
<keyword evidence="2" id="KW-1185">Reference proteome</keyword>
<protein>
    <submittedName>
        <fullName evidence="1">Uncharacterized protein</fullName>
    </submittedName>
</protein>
<evidence type="ECO:0000313" key="1">
    <source>
        <dbReference type="EMBL" id="KAH7111863.1"/>
    </source>
</evidence>
<sequence>MCIVIAWPSESARLGKNAAPALPSNPIPLDDLDGFGPPPDYQLSIQRRVDVTMVILHHSKLISFVPSYYCTLMLRNETLLRFAEFVGSTKVTMRPPPRILSPQDTELRFGGNTVSLTFGSSEDFAGTSKPVAKWH</sequence>
<proteinExistence type="predicted"/>
<accession>A0A9P9D3C6</accession>
<name>A0A9P9D3C6_9PLEO</name>
<evidence type="ECO:0000313" key="2">
    <source>
        <dbReference type="Proteomes" id="UP000700596"/>
    </source>
</evidence>
<comment type="caution">
    <text evidence="1">The sequence shown here is derived from an EMBL/GenBank/DDBJ whole genome shotgun (WGS) entry which is preliminary data.</text>
</comment>